<evidence type="ECO:0000313" key="3">
    <source>
        <dbReference type="EMBL" id="SVE51526.1"/>
    </source>
</evidence>
<protein>
    <recommendedName>
        <fullName evidence="2">RNase H type-1 domain-containing protein</fullName>
    </recommendedName>
</protein>
<dbReference type="InterPro" id="IPR002156">
    <property type="entry name" value="RNaseH_domain"/>
</dbReference>
<dbReference type="EMBL" id="UINC01222650">
    <property type="protein sequence ID" value="SVE51526.1"/>
    <property type="molecule type" value="Genomic_DNA"/>
</dbReference>
<dbReference type="InterPro" id="IPR012337">
    <property type="entry name" value="RNaseH-like_sf"/>
</dbReference>
<sequence length="94" mass="10634">MNGNWPLKWKARAWKKAHGGMVENIDLWERMISLAKTHEFTFEWVKGHAGHAENEICDQLAVTASQGEDLPPDTGYEEAEARRNAQPDLFGQGL</sequence>
<evidence type="ECO:0000259" key="2">
    <source>
        <dbReference type="PROSITE" id="PS50879"/>
    </source>
</evidence>
<feature type="domain" description="RNase H type-1" evidence="2">
    <location>
        <begin position="1"/>
        <end position="66"/>
    </location>
</feature>
<dbReference type="PROSITE" id="PS50879">
    <property type="entry name" value="RNASE_H_1"/>
    <property type="match status" value="1"/>
</dbReference>
<dbReference type="AlphaFoldDB" id="A0A383E405"/>
<dbReference type="Pfam" id="PF00075">
    <property type="entry name" value="RNase_H"/>
    <property type="match status" value="1"/>
</dbReference>
<accession>A0A383E405</accession>
<dbReference type="GO" id="GO:0003676">
    <property type="term" value="F:nucleic acid binding"/>
    <property type="evidence" value="ECO:0007669"/>
    <property type="project" value="InterPro"/>
</dbReference>
<dbReference type="SUPFAM" id="SSF53098">
    <property type="entry name" value="Ribonuclease H-like"/>
    <property type="match status" value="1"/>
</dbReference>
<dbReference type="Gene3D" id="3.30.420.10">
    <property type="entry name" value="Ribonuclease H-like superfamily/Ribonuclease H"/>
    <property type="match status" value="1"/>
</dbReference>
<evidence type="ECO:0000256" key="1">
    <source>
        <dbReference type="SAM" id="MobiDB-lite"/>
    </source>
</evidence>
<name>A0A383E405_9ZZZZ</name>
<dbReference type="GO" id="GO:0004523">
    <property type="term" value="F:RNA-DNA hybrid ribonuclease activity"/>
    <property type="evidence" value="ECO:0007669"/>
    <property type="project" value="InterPro"/>
</dbReference>
<organism evidence="3">
    <name type="scientific">marine metagenome</name>
    <dbReference type="NCBI Taxonomy" id="408172"/>
    <lineage>
        <taxon>unclassified sequences</taxon>
        <taxon>metagenomes</taxon>
        <taxon>ecological metagenomes</taxon>
    </lineage>
</organism>
<gene>
    <name evidence="3" type="ORF">METZ01_LOCUS504380</name>
</gene>
<proteinExistence type="predicted"/>
<dbReference type="InterPro" id="IPR036397">
    <property type="entry name" value="RNaseH_sf"/>
</dbReference>
<feature type="region of interest" description="Disordered" evidence="1">
    <location>
        <begin position="66"/>
        <end position="94"/>
    </location>
</feature>
<reference evidence="3" key="1">
    <citation type="submission" date="2018-05" db="EMBL/GenBank/DDBJ databases">
        <authorList>
            <person name="Lanie J.A."/>
            <person name="Ng W.-L."/>
            <person name="Kazmierczak K.M."/>
            <person name="Andrzejewski T.M."/>
            <person name="Davidsen T.M."/>
            <person name="Wayne K.J."/>
            <person name="Tettelin H."/>
            <person name="Glass J.I."/>
            <person name="Rusch D."/>
            <person name="Podicherti R."/>
            <person name="Tsui H.-C.T."/>
            <person name="Winkler M.E."/>
        </authorList>
    </citation>
    <scope>NUCLEOTIDE SEQUENCE</scope>
</reference>